<comment type="caution">
    <text evidence="1">The sequence shown here is derived from an EMBL/GenBank/DDBJ whole genome shotgun (WGS) entry which is preliminary data.</text>
</comment>
<reference evidence="1 2" key="1">
    <citation type="journal article" date="2024" name="G3 (Bethesda)">
        <title>Genome assembly of Hibiscus sabdariffa L. provides insights into metabolisms of medicinal natural products.</title>
        <authorList>
            <person name="Kim T."/>
        </authorList>
    </citation>
    <scope>NUCLEOTIDE SEQUENCE [LARGE SCALE GENOMIC DNA]</scope>
    <source>
        <strain evidence="1">TK-2024</strain>
        <tissue evidence="1">Old leaves</tissue>
    </source>
</reference>
<sequence>MAALSQVSSLVHAPNSSLSRLCHLEDEIWSQFLGDKELISVMNDTSFCLPPAKEGKREANSSPNPTYSVLLEHNLFRVKLKGEFRKIGELTCCPRLKMGSLTCHDENGFLNRTAAVGFLGFVGSG</sequence>
<proteinExistence type="predicted"/>
<evidence type="ECO:0000313" key="2">
    <source>
        <dbReference type="Proteomes" id="UP001472677"/>
    </source>
</evidence>
<protein>
    <submittedName>
        <fullName evidence="1">Uncharacterized protein</fullName>
    </submittedName>
</protein>
<dbReference type="EMBL" id="JBBPBM010000028">
    <property type="protein sequence ID" value="KAK8538229.1"/>
    <property type="molecule type" value="Genomic_DNA"/>
</dbReference>
<gene>
    <name evidence="1" type="ORF">V6N12_044364</name>
</gene>
<keyword evidence="2" id="KW-1185">Reference proteome</keyword>
<name>A0ABR2DH14_9ROSI</name>
<evidence type="ECO:0000313" key="1">
    <source>
        <dbReference type="EMBL" id="KAK8538229.1"/>
    </source>
</evidence>
<accession>A0ABR2DH14</accession>
<organism evidence="1 2">
    <name type="scientific">Hibiscus sabdariffa</name>
    <name type="common">roselle</name>
    <dbReference type="NCBI Taxonomy" id="183260"/>
    <lineage>
        <taxon>Eukaryota</taxon>
        <taxon>Viridiplantae</taxon>
        <taxon>Streptophyta</taxon>
        <taxon>Embryophyta</taxon>
        <taxon>Tracheophyta</taxon>
        <taxon>Spermatophyta</taxon>
        <taxon>Magnoliopsida</taxon>
        <taxon>eudicotyledons</taxon>
        <taxon>Gunneridae</taxon>
        <taxon>Pentapetalae</taxon>
        <taxon>rosids</taxon>
        <taxon>malvids</taxon>
        <taxon>Malvales</taxon>
        <taxon>Malvaceae</taxon>
        <taxon>Malvoideae</taxon>
        <taxon>Hibiscus</taxon>
    </lineage>
</organism>
<dbReference type="Proteomes" id="UP001472677">
    <property type="component" value="Unassembled WGS sequence"/>
</dbReference>